<gene>
    <name evidence="2" type="ORF">SAMN05421854_106309</name>
</gene>
<dbReference type="Proteomes" id="UP000199137">
    <property type="component" value="Unassembled WGS sequence"/>
</dbReference>
<proteinExistence type="predicted"/>
<name>A0A1I5SFN1_9PSEU</name>
<feature type="region of interest" description="Disordered" evidence="1">
    <location>
        <begin position="85"/>
        <end position="112"/>
    </location>
</feature>
<organism evidence="2 3">
    <name type="scientific">Amycolatopsis rubida</name>
    <dbReference type="NCBI Taxonomy" id="112413"/>
    <lineage>
        <taxon>Bacteria</taxon>
        <taxon>Bacillati</taxon>
        <taxon>Actinomycetota</taxon>
        <taxon>Actinomycetes</taxon>
        <taxon>Pseudonocardiales</taxon>
        <taxon>Pseudonocardiaceae</taxon>
        <taxon>Amycolatopsis</taxon>
    </lineage>
</organism>
<feature type="compositionally biased region" description="Low complexity" evidence="1">
    <location>
        <begin position="156"/>
        <end position="172"/>
    </location>
</feature>
<sequence length="241" mass="25553">MPAPHPHEFRQRAVVSLSQPLVDRRETDGAGSVAFDPVDAAPDRVLLLAIPRAERGWLAAAMPDLISGLGNRPHDPAPPKTWPVGAGTAGQDTFRPGPGPPTADAGHPALARHGPRLRRITTLTGRHQQRRWFLALLGGQLQIARPGSPRPPSTWSAGSGSPIPPGGSFRGSLPMRHPPGSARSRRAANAGTSRRRFAAGEAHFVLGEDHLHPGRGPSNSITGESIASVRDRHPLPDSWPG</sequence>
<accession>A0A1I5SFN1</accession>
<dbReference type="AlphaFoldDB" id="A0A1I5SFN1"/>
<dbReference type="EMBL" id="FOWC01000006">
    <property type="protein sequence ID" value="SFP69558.1"/>
    <property type="molecule type" value="Genomic_DNA"/>
</dbReference>
<feature type="region of interest" description="Disordered" evidence="1">
    <location>
        <begin position="143"/>
        <end position="241"/>
    </location>
</feature>
<evidence type="ECO:0000256" key="1">
    <source>
        <dbReference type="SAM" id="MobiDB-lite"/>
    </source>
</evidence>
<dbReference type="STRING" id="112413.SAMN05421854_106309"/>
<evidence type="ECO:0000313" key="2">
    <source>
        <dbReference type="EMBL" id="SFP69558.1"/>
    </source>
</evidence>
<reference evidence="3" key="1">
    <citation type="submission" date="2016-10" db="EMBL/GenBank/DDBJ databases">
        <authorList>
            <person name="Varghese N."/>
            <person name="Submissions S."/>
        </authorList>
    </citation>
    <scope>NUCLEOTIDE SEQUENCE [LARGE SCALE GENOMIC DNA]</scope>
    <source>
        <strain evidence="3">DSM 44637</strain>
    </source>
</reference>
<protein>
    <submittedName>
        <fullName evidence="2">Uncharacterized protein</fullName>
    </submittedName>
</protein>
<evidence type="ECO:0000313" key="3">
    <source>
        <dbReference type="Proteomes" id="UP000199137"/>
    </source>
</evidence>